<dbReference type="EMBL" id="FRAA01000002">
    <property type="protein sequence ID" value="SHK01377.1"/>
    <property type="molecule type" value="Genomic_DNA"/>
</dbReference>
<comment type="similarity">
    <text evidence="1">Belongs to the membrane fusion protein (MFP) (TC 8.A.1) family.</text>
</comment>
<dbReference type="SUPFAM" id="SSF111369">
    <property type="entry name" value="HlyD-like secretion proteins"/>
    <property type="match status" value="1"/>
</dbReference>
<dbReference type="InterPro" id="IPR058625">
    <property type="entry name" value="MdtA-like_BSH"/>
</dbReference>
<evidence type="ECO:0000256" key="2">
    <source>
        <dbReference type="SAM" id="Coils"/>
    </source>
</evidence>
<evidence type="ECO:0000259" key="4">
    <source>
        <dbReference type="Pfam" id="PF25917"/>
    </source>
</evidence>
<evidence type="ECO:0000259" key="6">
    <source>
        <dbReference type="Pfam" id="PF25990"/>
    </source>
</evidence>
<proteinExistence type="inferred from homology"/>
<sequence>MEIQKSKTSKIIVAIAAVTLLGGWTIYSLLGNAEEVKARVYTRDFSIKVPVKIAKVEETQLEETRRYLGTFEANRAITITSQTQGEVLAISAQEGDQLPKNGLIATVDSEQIRFQLIAATAAYEDAKREYDRYQKLTDNNAVAKINLEKASLQLASAESNLKLLNKQLRNTKIKAPFAGTLATRTFDVGSVLAPGRSLGSLIDISHLKLVISVPEDQVMDFEKGKQVTVKSDVYPTHSYTGTITMVSDQADEAHKFDVQVKIQNTTEYPIKSGMYGWIEHTSHPHGTSHTIPATAMMGSSKDAKVYKIIEGKAILQPIKVGMTSEQKIEVKEGLTLDDIVVTNGQINLSDGVEVSY</sequence>
<evidence type="ECO:0000259" key="5">
    <source>
        <dbReference type="Pfam" id="PF25989"/>
    </source>
</evidence>
<dbReference type="Gene3D" id="1.10.287.470">
    <property type="entry name" value="Helix hairpin bin"/>
    <property type="match status" value="1"/>
</dbReference>
<dbReference type="InterPro" id="IPR058636">
    <property type="entry name" value="Beta-barrel_YknX"/>
</dbReference>
<dbReference type="AlphaFoldDB" id="A0A1M6P066"/>
<keyword evidence="3" id="KW-0472">Membrane</keyword>
<evidence type="ECO:0000313" key="8">
    <source>
        <dbReference type="Proteomes" id="UP000184474"/>
    </source>
</evidence>
<dbReference type="RefSeq" id="WP_073121544.1">
    <property type="nucleotide sequence ID" value="NZ_FRAA01000002.1"/>
</dbReference>
<dbReference type="InterPro" id="IPR006143">
    <property type="entry name" value="RND_pump_MFP"/>
</dbReference>
<protein>
    <submittedName>
        <fullName evidence="7">RND family efflux transporter, MFP subunit</fullName>
    </submittedName>
</protein>
<dbReference type="GO" id="GO:0015562">
    <property type="term" value="F:efflux transmembrane transporter activity"/>
    <property type="evidence" value="ECO:0007669"/>
    <property type="project" value="TreeGrafter"/>
</dbReference>
<keyword evidence="8" id="KW-1185">Reference proteome</keyword>
<dbReference type="Proteomes" id="UP000184474">
    <property type="component" value="Unassembled WGS sequence"/>
</dbReference>
<dbReference type="NCBIfam" id="TIGR01730">
    <property type="entry name" value="RND_mfp"/>
    <property type="match status" value="1"/>
</dbReference>
<accession>A0A1M6P066</accession>
<organism evidence="7 8">
    <name type="scientific">Reichenbachiella agariperforans</name>
    <dbReference type="NCBI Taxonomy" id="156994"/>
    <lineage>
        <taxon>Bacteria</taxon>
        <taxon>Pseudomonadati</taxon>
        <taxon>Bacteroidota</taxon>
        <taxon>Cytophagia</taxon>
        <taxon>Cytophagales</taxon>
        <taxon>Reichenbachiellaceae</taxon>
        <taxon>Reichenbachiella</taxon>
    </lineage>
</organism>
<evidence type="ECO:0000256" key="3">
    <source>
        <dbReference type="SAM" id="Phobius"/>
    </source>
</evidence>
<dbReference type="GO" id="GO:1990281">
    <property type="term" value="C:efflux pump complex"/>
    <property type="evidence" value="ECO:0007669"/>
    <property type="project" value="TreeGrafter"/>
</dbReference>
<gene>
    <name evidence="7" type="ORF">SAMN04488028_102492</name>
</gene>
<dbReference type="Gene3D" id="2.40.50.100">
    <property type="match status" value="1"/>
</dbReference>
<keyword evidence="3" id="KW-0812">Transmembrane</keyword>
<dbReference type="Gene3D" id="2.40.420.20">
    <property type="match status" value="1"/>
</dbReference>
<dbReference type="STRING" id="156994.SAMN04488028_102492"/>
<name>A0A1M6P066_REIAG</name>
<feature type="transmembrane region" description="Helical" evidence="3">
    <location>
        <begin position="12"/>
        <end position="30"/>
    </location>
</feature>
<dbReference type="Pfam" id="PF25989">
    <property type="entry name" value="YknX_C"/>
    <property type="match status" value="1"/>
</dbReference>
<dbReference type="Gene3D" id="2.40.30.170">
    <property type="match status" value="1"/>
</dbReference>
<feature type="domain" description="YknX-like beta-barrel" evidence="6">
    <location>
        <begin position="213"/>
        <end position="271"/>
    </location>
</feature>
<dbReference type="PANTHER" id="PTHR30469">
    <property type="entry name" value="MULTIDRUG RESISTANCE PROTEIN MDTA"/>
    <property type="match status" value="1"/>
</dbReference>
<dbReference type="InterPro" id="IPR058637">
    <property type="entry name" value="YknX-like_C"/>
</dbReference>
<reference evidence="8" key="1">
    <citation type="submission" date="2016-11" db="EMBL/GenBank/DDBJ databases">
        <authorList>
            <person name="Varghese N."/>
            <person name="Submissions S."/>
        </authorList>
    </citation>
    <scope>NUCLEOTIDE SEQUENCE [LARGE SCALE GENOMIC DNA]</scope>
    <source>
        <strain evidence="8">DSM 26134</strain>
    </source>
</reference>
<keyword evidence="3" id="KW-1133">Transmembrane helix</keyword>
<feature type="domain" description="Multidrug resistance protein MdtA-like barrel-sandwich hybrid" evidence="4">
    <location>
        <begin position="75"/>
        <end position="198"/>
    </location>
</feature>
<feature type="coiled-coil region" evidence="2">
    <location>
        <begin position="116"/>
        <end position="174"/>
    </location>
</feature>
<evidence type="ECO:0000256" key="1">
    <source>
        <dbReference type="ARBA" id="ARBA00009477"/>
    </source>
</evidence>
<evidence type="ECO:0000313" key="7">
    <source>
        <dbReference type="EMBL" id="SHK01377.1"/>
    </source>
</evidence>
<feature type="domain" description="YknX-like C-terminal permuted SH3-like" evidence="5">
    <location>
        <begin position="289"/>
        <end position="355"/>
    </location>
</feature>
<dbReference type="Pfam" id="PF25917">
    <property type="entry name" value="BSH_RND"/>
    <property type="match status" value="1"/>
</dbReference>
<dbReference type="Pfam" id="PF25990">
    <property type="entry name" value="Beta-barrel_YknX"/>
    <property type="match status" value="1"/>
</dbReference>
<keyword evidence="2" id="KW-0175">Coiled coil</keyword>